<gene>
    <name evidence="1" type="ORF">TELCIR_06512</name>
</gene>
<protein>
    <submittedName>
        <fullName evidence="1">Uncharacterized protein</fullName>
    </submittedName>
</protein>
<sequence>MEQNRLNYDRTHQSELRVDTYRGLADYVADDSGIAGPPGMGNRITCDPVSGEITEQSNARQTTSDRPDLVARVFNIEL</sequence>
<evidence type="ECO:0000313" key="2">
    <source>
        <dbReference type="Proteomes" id="UP000230423"/>
    </source>
</evidence>
<reference evidence="1 2" key="1">
    <citation type="submission" date="2015-09" db="EMBL/GenBank/DDBJ databases">
        <title>Draft genome of the parasitic nematode Teladorsagia circumcincta isolate WARC Sus (inbred).</title>
        <authorList>
            <person name="Mitreva M."/>
        </authorList>
    </citation>
    <scope>NUCLEOTIDE SEQUENCE [LARGE SCALE GENOMIC DNA]</scope>
    <source>
        <strain evidence="1 2">S</strain>
    </source>
</reference>
<dbReference type="OrthoDB" id="1933868at2759"/>
<proteinExistence type="predicted"/>
<accession>A0A2G9UMX0</accession>
<name>A0A2G9UMX0_TELCI</name>
<organism evidence="1 2">
    <name type="scientific">Teladorsagia circumcincta</name>
    <name type="common">Brown stomach worm</name>
    <name type="synonym">Ostertagia circumcincta</name>
    <dbReference type="NCBI Taxonomy" id="45464"/>
    <lineage>
        <taxon>Eukaryota</taxon>
        <taxon>Metazoa</taxon>
        <taxon>Ecdysozoa</taxon>
        <taxon>Nematoda</taxon>
        <taxon>Chromadorea</taxon>
        <taxon>Rhabditida</taxon>
        <taxon>Rhabditina</taxon>
        <taxon>Rhabditomorpha</taxon>
        <taxon>Strongyloidea</taxon>
        <taxon>Trichostrongylidae</taxon>
        <taxon>Teladorsagia</taxon>
    </lineage>
</organism>
<dbReference type="EMBL" id="KZ345908">
    <property type="protein sequence ID" value="PIO71588.1"/>
    <property type="molecule type" value="Genomic_DNA"/>
</dbReference>
<dbReference type="AlphaFoldDB" id="A0A2G9UMX0"/>
<dbReference type="Proteomes" id="UP000230423">
    <property type="component" value="Unassembled WGS sequence"/>
</dbReference>
<evidence type="ECO:0000313" key="1">
    <source>
        <dbReference type="EMBL" id="PIO71588.1"/>
    </source>
</evidence>
<keyword evidence="2" id="KW-1185">Reference proteome</keyword>